<evidence type="ECO:0008006" key="3">
    <source>
        <dbReference type="Google" id="ProtNLM"/>
    </source>
</evidence>
<dbReference type="Gene3D" id="3.30.428.10">
    <property type="entry name" value="HIT-like"/>
    <property type="match status" value="2"/>
</dbReference>
<organism evidence="1 2">
    <name type="scientific">Desulfofundulus thermobenzoicus</name>
    <dbReference type="NCBI Taxonomy" id="29376"/>
    <lineage>
        <taxon>Bacteria</taxon>
        <taxon>Bacillati</taxon>
        <taxon>Bacillota</taxon>
        <taxon>Clostridia</taxon>
        <taxon>Eubacteriales</taxon>
        <taxon>Peptococcaceae</taxon>
        <taxon>Desulfofundulus</taxon>
    </lineage>
</organism>
<dbReference type="AlphaFoldDB" id="A0A6N7ITK3"/>
<keyword evidence="2" id="KW-1185">Reference proteome</keyword>
<dbReference type="OrthoDB" id="1803128at2"/>
<comment type="caution">
    <text evidence="1">The sequence shown here is derived from an EMBL/GenBank/DDBJ whole genome shotgun (WGS) entry which is preliminary data.</text>
</comment>
<dbReference type="InterPro" id="IPR036265">
    <property type="entry name" value="HIT-like_sf"/>
</dbReference>
<proteinExistence type="predicted"/>
<dbReference type="EMBL" id="WHYR01000021">
    <property type="protein sequence ID" value="MQL52428.1"/>
    <property type="molecule type" value="Genomic_DNA"/>
</dbReference>
<name>A0A6N7ITK3_9FIRM</name>
<dbReference type="RefSeq" id="WP_152946510.1">
    <property type="nucleotide sequence ID" value="NZ_WHYR01000021.1"/>
</dbReference>
<accession>A0A6N7ITK3</accession>
<dbReference type="Proteomes" id="UP000441717">
    <property type="component" value="Unassembled WGS sequence"/>
</dbReference>
<evidence type="ECO:0000313" key="1">
    <source>
        <dbReference type="EMBL" id="MQL52428.1"/>
    </source>
</evidence>
<reference evidence="1 2" key="1">
    <citation type="submission" date="2019-10" db="EMBL/GenBank/DDBJ databases">
        <title>Comparative genomics of sulfur disproportionating microorganisms.</title>
        <authorList>
            <person name="Ward L.M."/>
            <person name="Bertran E."/>
            <person name="Johnston D."/>
        </authorList>
    </citation>
    <scope>NUCLEOTIDE SEQUENCE [LARGE SCALE GENOMIC DNA]</scope>
    <source>
        <strain evidence="1 2">DSM 14055</strain>
    </source>
</reference>
<sequence length="342" mass="39314">MIRLQKIVNETKFHNPLKGFALTTIINEMRFDPLTGQRVRIMPMRNHKLPRHDWTPFVEESQKRFCPFCPGHLEKATPRFPDDMIPSGRLKAGQSVVVPNLTPYEIYAAVAVMCPDHYIAMDSISQEMIMDSFRAALEFLKVAEAYDPRRARYGSISWNYMPYSGGSIIHPHLQILSGPEPCRYDAELISHSAAYLNQYGRNFWADLLEYELDKGERYLGRVGNTHWLATFAPRALCDITAILPNRATVADIEDQDLRDMAAGLQKVIRYYDQLNIASFNATLYTARSEDNGFWATVRIVGRYTIFPLVGSDYSHLQVLHDEPWTLHVPEEMAAELKEHFKQ</sequence>
<evidence type="ECO:0000313" key="2">
    <source>
        <dbReference type="Proteomes" id="UP000441717"/>
    </source>
</evidence>
<gene>
    <name evidence="1" type="ORF">GFC01_09155</name>
</gene>
<protein>
    <recommendedName>
        <fullName evidence="3">Galactose-1-phosphate uridylyltransferase</fullName>
    </recommendedName>
</protein>
<dbReference type="SUPFAM" id="SSF54197">
    <property type="entry name" value="HIT-like"/>
    <property type="match status" value="2"/>
</dbReference>